<reference evidence="2 3" key="1">
    <citation type="journal article" date="2016" name="Genome Announc.">
        <title>Whole-Genome Sequence of Rummeliibacillus stabekisii Strain PP9 Isolated from Antarctic Soil.</title>
        <authorList>
            <person name="da Mota F.F."/>
            <person name="Vollu R.E."/>
            <person name="Jurelevicius D."/>
            <person name="Seldin L."/>
        </authorList>
    </citation>
    <scope>NUCLEOTIDE SEQUENCE [LARGE SCALE GENOMIC DNA]</scope>
    <source>
        <strain evidence="2 3">PP9</strain>
    </source>
</reference>
<dbReference type="OrthoDB" id="2923973at2"/>
<dbReference type="RefSeq" id="WP_066791582.1">
    <property type="nucleotide sequence ID" value="NZ_CP014806.1"/>
</dbReference>
<keyword evidence="1" id="KW-0472">Membrane</keyword>
<dbReference type="AlphaFoldDB" id="A0A143HGF2"/>
<dbReference type="Pfam" id="PF13314">
    <property type="entry name" value="DUF4083"/>
    <property type="match status" value="1"/>
</dbReference>
<sequence>MSIVNIGDVVSTMIIILLIILFFVSITLFFRRMSATQRKRAENNIKVEQKLDRIIELLEQDKRNK</sequence>
<proteinExistence type="predicted"/>
<dbReference type="KEGG" id="rst:ATY39_16350"/>
<evidence type="ECO:0000313" key="3">
    <source>
        <dbReference type="Proteomes" id="UP000076021"/>
    </source>
</evidence>
<feature type="transmembrane region" description="Helical" evidence="1">
    <location>
        <begin position="12"/>
        <end position="30"/>
    </location>
</feature>
<protein>
    <recommendedName>
        <fullName evidence="4">DUF4083 domain-containing protein</fullName>
    </recommendedName>
</protein>
<evidence type="ECO:0000313" key="2">
    <source>
        <dbReference type="EMBL" id="AMX00809.1"/>
    </source>
</evidence>
<keyword evidence="1" id="KW-1133">Transmembrane helix</keyword>
<dbReference type="InterPro" id="IPR025143">
    <property type="entry name" value="DUF4083"/>
</dbReference>
<keyword evidence="3" id="KW-1185">Reference proteome</keyword>
<accession>A0A143HGF2</accession>
<name>A0A143HGF2_9BACL</name>
<organism evidence="2 3">
    <name type="scientific">Rummeliibacillus stabekisii</name>
    <dbReference type="NCBI Taxonomy" id="241244"/>
    <lineage>
        <taxon>Bacteria</taxon>
        <taxon>Bacillati</taxon>
        <taxon>Bacillota</taxon>
        <taxon>Bacilli</taxon>
        <taxon>Bacillales</taxon>
        <taxon>Caryophanaceae</taxon>
        <taxon>Rummeliibacillus</taxon>
    </lineage>
</organism>
<dbReference type="Proteomes" id="UP000076021">
    <property type="component" value="Chromosome"/>
</dbReference>
<keyword evidence="1" id="KW-0812">Transmembrane</keyword>
<reference evidence="3" key="2">
    <citation type="submission" date="2016-03" db="EMBL/GenBank/DDBJ databases">
        <authorList>
            <person name="Seldin L."/>
        </authorList>
    </citation>
    <scope>NUCLEOTIDE SEQUENCE [LARGE SCALE GENOMIC DNA]</scope>
    <source>
        <strain evidence="3">PP9</strain>
    </source>
</reference>
<gene>
    <name evidence="2" type="ORF">ATY39_16350</name>
</gene>
<evidence type="ECO:0000256" key="1">
    <source>
        <dbReference type="SAM" id="Phobius"/>
    </source>
</evidence>
<dbReference type="STRING" id="241244.ATY39_16350"/>
<dbReference type="EMBL" id="CP014806">
    <property type="protein sequence ID" value="AMX00809.1"/>
    <property type="molecule type" value="Genomic_DNA"/>
</dbReference>
<evidence type="ECO:0008006" key="4">
    <source>
        <dbReference type="Google" id="ProtNLM"/>
    </source>
</evidence>